<sequence length="255" mass="26970">MAVEGAPQSRRGVDRPEPAAPLPRRVRRGAEPQRGPAQRRPQADGAILIMIADRKESVPKRRSPLRAPWLPASVPLLAALLVGTACGPATAAQQAPAAGSAPSGPNLERSVKAAYLFKFLGYVEFPADPGAALVVGVMAADDVAAEVTRLTAGRNVNGRPVAVRTLRDGDPTTGLQMLFVGAGTERPVQTLRAAAQNGVLTVTDDENGLQQGAIINFRLVEDRLRFEVSLPAAERSNLKLSSRLLSVAYHVQKGN</sequence>
<organism evidence="2 3">
    <name type="scientific">Pseudoduganella plicata</name>
    <dbReference type="NCBI Taxonomy" id="321984"/>
    <lineage>
        <taxon>Bacteria</taxon>
        <taxon>Pseudomonadati</taxon>
        <taxon>Pseudomonadota</taxon>
        <taxon>Betaproteobacteria</taxon>
        <taxon>Burkholderiales</taxon>
        <taxon>Oxalobacteraceae</taxon>
        <taxon>Telluria group</taxon>
        <taxon>Pseudoduganella</taxon>
    </lineage>
</organism>
<proteinExistence type="predicted"/>
<feature type="region of interest" description="Disordered" evidence="1">
    <location>
        <begin position="1"/>
        <end position="46"/>
    </location>
</feature>
<dbReference type="Pfam" id="PF13689">
    <property type="entry name" value="DUF4154"/>
    <property type="match status" value="1"/>
</dbReference>
<dbReference type="InterPro" id="IPR025293">
    <property type="entry name" value="YfiR/HmsC-like"/>
</dbReference>
<evidence type="ECO:0000256" key="1">
    <source>
        <dbReference type="SAM" id="MobiDB-lite"/>
    </source>
</evidence>
<dbReference type="Proteomes" id="UP000294359">
    <property type="component" value="Chromosome"/>
</dbReference>
<evidence type="ECO:0000313" key="2">
    <source>
        <dbReference type="EMBL" id="QBQ39080.1"/>
    </source>
</evidence>
<reference evidence="2 3" key="1">
    <citation type="submission" date="2019-03" db="EMBL/GenBank/DDBJ databases">
        <title>Draft Genome Sequences of Six Type Strains of the Genus Massilia.</title>
        <authorList>
            <person name="Miess H."/>
            <person name="Frediansyhah A."/>
            <person name="Gross H."/>
        </authorList>
    </citation>
    <scope>NUCLEOTIDE SEQUENCE [LARGE SCALE GENOMIC DNA]</scope>
    <source>
        <strain evidence="2 3">DSM 17505</strain>
    </source>
</reference>
<accession>A0ABX5SIN1</accession>
<keyword evidence="3" id="KW-1185">Reference proteome</keyword>
<dbReference type="EMBL" id="CP038026">
    <property type="protein sequence ID" value="QBQ39080.1"/>
    <property type="molecule type" value="Genomic_DNA"/>
</dbReference>
<name>A0ABX5SIN1_9BURK</name>
<evidence type="ECO:0000313" key="3">
    <source>
        <dbReference type="Proteomes" id="UP000294359"/>
    </source>
</evidence>
<gene>
    <name evidence="2" type="ORF">E1742_25265</name>
</gene>
<protein>
    <submittedName>
        <fullName evidence="2">YfiR family protein</fullName>
    </submittedName>
</protein>